<keyword evidence="2" id="KW-1185">Reference proteome</keyword>
<dbReference type="KEGG" id="dpx:DAPPUDRAFT_234482"/>
<dbReference type="Proteomes" id="UP000000305">
    <property type="component" value="Unassembled WGS sequence"/>
</dbReference>
<name>E9FWQ3_DAPPU</name>
<accession>E9FWQ3</accession>
<proteinExistence type="predicted"/>
<organism evidence="1 2">
    <name type="scientific">Daphnia pulex</name>
    <name type="common">Water flea</name>
    <dbReference type="NCBI Taxonomy" id="6669"/>
    <lineage>
        <taxon>Eukaryota</taxon>
        <taxon>Metazoa</taxon>
        <taxon>Ecdysozoa</taxon>
        <taxon>Arthropoda</taxon>
        <taxon>Crustacea</taxon>
        <taxon>Branchiopoda</taxon>
        <taxon>Diplostraca</taxon>
        <taxon>Cladocera</taxon>
        <taxon>Anomopoda</taxon>
        <taxon>Daphniidae</taxon>
        <taxon>Daphnia</taxon>
    </lineage>
</organism>
<gene>
    <name evidence="1" type="ORF">DAPPUDRAFT_234482</name>
</gene>
<dbReference type="InParanoid" id="E9FWQ3"/>
<dbReference type="HOGENOM" id="CLU_2796561_0_0_1"/>
<evidence type="ECO:0000313" key="1">
    <source>
        <dbReference type="EMBL" id="EFX87934.1"/>
    </source>
</evidence>
<reference evidence="1 2" key="1">
    <citation type="journal article" date="2011" name="Science">
        <title>The ecoresponsive genome of Daphnia pulex.</title>
        <authorList>
            <person name="Colbourne J.K."/>
            <person name="Pfrender M.E."/>
            <person name="Gilbert D."/>
            <person name="Thomas W.K."/>
            <person name="Tucker A."/>
            <person name="Oakley T.H."/>
            <person name="Tokishita S."/>
            <person name="Aerts A."/>
            <person name="Arnold G.J."/>
            <person name="Basu M.K."/>
            <person name="Bauer D.J."/>
            <person name="Caceres C.E."/>
            <person name="Carmel L."/>
            <person name="Casola C."/>
            <person name="Choi J.H."/>
            <person name="Detter J.C."/>
            <person name="Dong Q."/>
            <person name="Dusheyko S."/>
            <person name="Eads B.D."/>
            <person name="Frohlich T."/>
            <person name="Geiler-Samerotte K.A."/>
            <person name="Gerlach D."/>
            <person name="Hatcher P."/>
            <person name="Jogdeo S."/>
            <person name="Krijgsveld J."/>
            <person name="Kriventseva E.V."/>
            <person name="Kultz D."/>
            <person name="Laforsch C."/>
            <person name="Lindquist E."/>
            <person name="Lopez J."/>
            <person name="Manak J.R."/>
            <person name="Muller J."/>
            <person name="Pangilinan J."/>
            <person name="Patwardhan R.P."/>
            <person name="Pitluck S."/>
            <person name="Pritham E.J."/>
            <person name="Rechtsteiner A."/>
            <person name="Rho M."/>
            <person name="Rogozin I.B."/>
            <person name="Sakarya O."/>
            <person name="Salamov A."/>
            <person name="Schaack S."/>
            <person name="Shapiro H."/>
            <person name="Shiga Y."/>
            <person name="Skalitzky C."/>
            <person name="Smith Z."/>
            <person name="Souvorov A."/>
            <person name="Sung W."/>
            <person name="Tang Z."/>
            <person name="Tsuchiya D."/>
            <person name="Tu H."/>
            <person name="Vos H."/>
            <person name="Wang M."/>
            <person name="Wolf Y.I."/>
            <person name="Yamagata H."/>
            <person name="Yamada T."/>
            <person name="Ye Y."/>
            <person name="Shaw J.R."/>
            <person name="Andrews J."/>
            <person name="Crease T.J."/>
            <person name="Tang H."/>
            <person name="Lucas S.M."/>
            <person name="Robertson H.M."/>
            <person name="Bork P."/>
            <person name="Koonin E.V."/>
            <person name="Zdobnov E.M."/>
            <person name="Grigoriev I.V."/>
            <person name="Lynch M."/>
            <person name="Boore J.L."/>
        </authorList>
    </citation>
    <scope>NUCLEOTIDE SEQUENCE [LARGE SCALE GENOMIC DNA]</scope>
</reference>
<sequence length="68" mass="7667">MIRMMNRSRVCDQAPMTLSNATYAALPVKDFPYPKYVMCLVVTMDRLVLFDSVKGEEKVVEVVKPAAV</sequence>
<evidence type="ECO:0000313" key="2">
    <source>
        <dbReference type="Proteomes" id="UP000000305"/>
    </source>
</evidence>
<dbReference type="EMBL" id="GL732526">
    <property type="protein sequence ID" value="EFX87934.1"/>
    <property type="molecule type" value="Genomic_DNA"/>
</dbReference>
<protein>
    <submittedName>
        <fullName evidence="1">Uncharacterized protein</fullName>
    </submittedName>
</protein>
<dbReference type="AlphaFoldDB" id="E9FWQ3"/>